<dbReference type="CDD" id="cd22231">
    <property type="entry name" value="RHH_NikR_HicB-like"/>
    <property type="match status" value="1"/>
</dbReference>
<name>A0A238V0L2_9PSEU</name>
<dbReference type="Proteomes" id="UP000198348">
    <property type="component" value="Unassembled WGS sequence"/>
</dbReference>
<dbReference type="InterPro" id="IPR010985">
    <property type="entry name" value="Ribbon_hlx_hlx"/>
</dbReference>
<evidence type="ECO:0000313" key="2">
    <source>
        <dbReference type="Proteomes" id="UP000198348"/>
    </source>
</evidence>
<reference evidence="1 2" key="1">
    <citation type="submission" date="2017-06" db="EMBL/GenBank/DDBJ databases">
        <authorList>
            <person name="Kim H.J."/>
            <person name="Triplett B.A."/>
        </authorList>
    </citation>
    <scope>NUCLEOTIDE SEQUENCE [LARGE SCALE GENOMIC DNA]</scope>
    <source>
        <strain evidence="1 2">DSM 45207</strain>
    </source>
</reference>
<dbReference type="GO" id="GO:0006355">
    <property type="term" value="P:regulation of DNA-templated transcription"/>
    <property type="evidence" value="ECO:0007669"/>
    <property type="project" value="InterPro"/>
</dbReference>
<dbReference type="SUPFAM" id="SSF47598">
    <property type="entry name" value="Ribbon-helix-helix"/>
    <property type="match status" value="1"/>
</dbReference>
<organism evidence="1 2">
    <name type="scientific">Haloechinothrix alba</name>
    <dbReference type="NCBI Taxonomy" id="664784"/>
    <lineage>
        <taxon>Bacteria</taxon>
        <taxon>Bacillati</taxon>
        <taxon>Actinomycetota</taxon>
        <taxon>Actinomycetes</taxon>
        <taxon>Pseudonocardiales</taxon>
        <taxon>Pseudonocardiaceae</taxon>
        <taxon>Haloechinothrix</taxon>
    </lineage>
</organism>
<evidence type="ECO:0008006" key="3">
    <source>
        <dbReference type="Google" id="ProtNLM"/>
    </source>
</evidence>
<dbReference type="EMBL" id="FZNW01000001">
    <property type="protein sequence ID" value="SNR27547.1"/>
    <property type="molecule type" value="Genomic_DNA"/>
</dbReference>
<accession>A0A238V0L2</accession>
<dbReference type="AlphaFoldDB" id="A0A238V0L2"/>
<evidence type="ECO:0000313" key="1">
    <source>
        <dbReference type="EMBL" id="SNR27547.1"/>
    </source>
</evidence>
<protein>
    <recommendedName>
        <fullName evidence="3">Ribbon-helix-helix protein, copG family</fullName>
    </recommendedName>
</protein>
<keyword evidence="2" id="KW-1185">Reference proteome</keyword>
<proteinExistence type="predicted"/>
<sequence>MHRQDKTCAQAYEGVTPRRNARQAGEGSARTGVAVLRVAHTESAERGFAIESRNGYHSGMTRQIAIRLPDELVEFIDEAVAHGEAASRAELVGQAVERERRREIAARDAAILARTGPDAELDDLARFAAQTPLDDLG</sequence>
<gene>
    <name evidence="1" type="ORF">SAMN06265360_10185</name>
</gene>
<dbReference type="NCBIfam" id="NF041551">
    <property type="entry name" value="YlcI_YnfO_N"/>
    <property type="match status" value="1"/>
</dbReference>